<sequence length="417" mass="47350">MLSRVCRSWRLLVLNAPKLWSAFQIEVAGAATATLSLHDLKTMATMRLWLKQSRQYPLSVRLIHIPVGRGPDERSAGLLSALIPEARRWRHVQFIMPQENLAAFHHLPASHFPMLESCTIQSKSFWTSVPSTDVSWPNLPWHQLTSLDLEFQHRNLPSLDKCLNILSQAERLTRCTINSDCSLDPLSIPTENVSLPSLGTLHLILQGGNNMANAGVVGRPETSLMHFLNSLSLPQLHTLRIEWLVQQTEVRTWTAEYPSFLTFLRGVAHNVQTVGLAYLPLTERQLLECLHELPYVTDLELKYSMSDVEHDPITERFLAALTWPSKISQPSDSAPLLPSLQCFNLQCSGKRFADIALLAFLQSRWRVGTRHQDSVGRRHLKLFHLFSLHQVYPEVEKHVHSWNGEGMAVVLDSLVIR</sequence>
<evidence type="ECO:0008006" key="3">
    <source>
        <dbReference type="Google" id="ProtNLM"/>
    </source>
</evidence>
<name>A0A9P5N8U7_GYMJU</name>
<proteinExistence type="predicted"/>
<dbReference type="Proteomes" id="UP000724874">
    <property type="component" value="Unassembled WGS sequence"/>
</dbReference>
<accession>A0A9P5N8U7</accession>
<comment type="caution">
    <text evidence="1">The sequence shown here is derived from an EMBL/GenBank/DDBJ whole genome shotgun (WGS) entry which is preliminary data.</text>
</comment>
<protein>
    <recommendedName>
        <fullName evidence="3">F-box domain-containing protein</fullName>
    </recommendedName>
</protein>
<organism evidence="1 2">
    <name type="scientific">Gymnopilus junonius</name>
    <name type="common">Spectacular rustgill mushroom</name>
    <name type="synonym">Gymnopilus spectabilis subsp. junonius</name>
    <dbReference type="NCBI Taxonomy" id="109634"/>
    <lineage>
        <taxon>Eukaryota</taxon>
        <taxon>Fungi</taxon>
        <taxon>Dikarya</taxon>
        <taxon>Basidiomycota</taxon>
        <taxon>Agaricomycotina</taxon>
        <taxon>Agaricomycetes</taxon>
        <taxon>Agaricomycetidae</taxon>
        <taxon>Agaricales</taxon>
        <taxon>Agaricineae</taxon>
        <taxon>Hymenogastraceae</taxon>
        <taxon>Gymnopilus</taxon>
    </lineage>
</organism>
<evidence type="ECO:0000313" key="2">
    <source>
        <dbReference type="Proteomes" id="UP000724874"/>
    </source>
</evidence>
<keyword evidence="2" id="KW-1185">Reference proteome</keyword>
<reference evidence="1" key="1">
    <citation type="submission" date="2020-11" db="EMBL/GenBank/DDBJ databases">
        <authorList>
            <consortium name="DOE Joint Genome Institute"/>
            <person name="Ahrendt S."/>
            <person name="Riley R."/>
            <person name="Andreopoulos W."/>
            <person name="LaButti K."/>
            <person name="Pangilinan J."/>
            <person name="Ruiz-duenas F.J."/>
            <person name="Barrasa J.M."/>
            <person name="Sanchez-Garcia M."/>
            <person name="Camarero S."/>
            <person name="Miyauchi S."/>
            <person name="Serrano A."/>
            <person name="Linde D."/>
            <person name="Babiker R."/>
            <person name="Drula E."/>
            <person name="Ayuso-Fernandez I."/>
            <person name="Pacheco R."/>
            <person name="Padilla G."/>
            <person name="Ferreira P."/>
            <person name="Barriuso J."/>
            <person name="Kellner H."/>
            <person name="Castanera R."/>
            <person name="Alfaro M."/>
            <person name="Ramirez L."/>
            <person name="Pisabarro A.G."/>
            <person name="Kuo A."/>
            <person name="Tritt A."/>
            <person name="Lipzen A."/>
            <person name="He G."/>
            <person name="Yan M."/>
            <person name="Ng V."/>
            <person name="Cullen D."/>
            <person name="Martin F."/>
            <person name="Rosso M.-N."/>
            <person name="Henrissat B."/>
            <person name="Hibbett D."/>
            <person name="Martinez A.T."/>
            <person name="Grigoriev I.V."/>
        </authorList>
    </citation>
    <scope>NUCLEOTIDE SEQUENCE</scope>
    <source>
        <strain evidence="1">AH 44721</strain>
    </source>
</reference>
<dbReference type="OrthoDB" id="3251489at2759"/>
<dbReference type="EMBL" id="JADNYJ010000198">
    <property type="protein sequence ID" value="KAF8875334.1"/>
    <property type="molecule type" value="Genomic_DNA"/>
</dbReference>
<dbReference type="AlphaFoldDB" id="A0A9P5N8U7"/>
<evidence type="ECO:0000313" key="1">
    <source>
        <dbReference type="EMBL" id="KAF8875334.1"/>
    </source>
</evidence>
<gene>
    <name evidence="1" type="ORF">CPB84DRAFT_1796587</name>
</gene>